<organism evidence="2 3">
    <name type="scientific">Mycobacterium pseudokansasii</name>
    <dbReference type="NCBI Taxonomy" id="2341080"/>
    <lineage>
        <taxon>Bacteria</taxon>
        <taxon>Bacillati</taxon>
        <taxon>Actinomycetota</taxon>
        <taxon>Actinomycetes</taxon>
        <taxon>Mycobacteriales</taxon>
        <taxon>Mycobacteriaceae</taxon>
        <taxon>Mycobacterium</taxon>
    </lineage>
</organism>
<dbReference type="EMBL" id="UPHU01000001">
    <property type="protein sequence ID" value="VBA49991.1"/>
    <property type="molecule type" value="Genomic_DNA"/>
</dbReference>
<name>A0A498QSJ7_9MYCO</name>
<feature type="domain" description="Integrase catalytic" evidence="1">
    <location>
        <begin position="1"/>
        <end position="124"/>
    </location>
</feature>
<dbReference type="InterPro" id="IPR012337">
    <property type="entry name" value="RNaseH-like_sf"/>
</dbReference>
<proteinExistence type="predicted"/>
<accession>A0A498QSJ7</accession>
<evidence type="ECO:0000313" key="3">
    <source>
        <dbReference type="Proteomes" id="UP000268285"/>
    </source>
</evidence>
<protein>
    <recommendedName>
        <fullName evidence="1">Integrase catalytic domain-containing protein</fullName>
    </recommendedName>
</protein>
<dbReference type="SUPFAM" id="SSF53098">
    <property type="entry name" value="Ribonuclease H-like"/>
    <property type="match status" value="1"/>
</dbReference>
<sequence length="212" mass="22719">MCGAGRRHVVGGVLAAAIRIEPDPAHSDAGSQYTAIHFGETLMLTGLRPSIGSIGDALDRALCETTIGLYTTVCIRNCSPFRRGPIRTLADLEDVASAWVGRYNASRLMHRLGRIPLMEAEAKYYARRNPGSTPVHHGVQETGTVQSARMGVEACCSGSRLRRLQRFTDYPARNLRSRRLLVTTNTDENAIAAPASIGLSSPAAASGNAAML</sequence>
<dbReference type="InterPro" id="IPR001584">
    <property type="entry name" value="Integrase_cat-core"/>
</dbReference>
<dbReference type="Proteomes" id="UP000268285">
    <property type="component" value="Unassembled WGS sequence"/>
</dbReference>
<dbReference type="GO" id="GO:0015074">
    <property type="term" value="P:DNA integration"/>
    <property type="evidence" value="ECO:0007669"/>
    <property type="project" value="InterPro"/>
</dbReference>
<gene>
    <name evidence="2" type="ORF">LAUMK142_02309</name>
</gene>
<reference evidence="2 3" key="1">
    <citation type="submission" date="2018-09" db="EMBL/GenBank/DDBJ databases">
        <authorList>
            <person name="Tagini F."/>
        </authorList>
    </citation>
    <scope>NUCLEOTIDE SEQUENCE [LARGE SCALE GENOMIC DNA]</scope>
    <source>
        <strain evidence="2 3">MK142</strain>
    </source>
</reference>
<dbReference type="PROSITE" id="PS50994">
    <property type="entry name" value="INTEGRASE"/>
    <property type="match status" value="1"/>
</dbReference>
<keyword evidence="3" id="KW-1185">Reference proteome</keyword>
<evidence type="ECO:0000313" key="2">
    <source>
        <dbReference type="EMBL" id="VBA49991.1"/>
    </source>
</evidence>
<evidence type="ECO:0000259" key="1">
    <source>
        <dbReference type="PROSITE" id="PS50994"/>
    </source>
</evidence>
<dbReference type="AlphaFoldDB" id="A0A498QSJ7"/>